<proteinExistence type="predicted"/>
<dbReference type="Gene3D" id="1.10.510.10">
    <property type="entry name" value="Transferase(Phosphotransferase) domain 1"/>
    <property type="match status" value="1"/>
</dbReference>
<feature type="region of interest" description="Disordered" evidence="1">
    <location>
        <begin position="109"/>
        <end position="130"/>
    </location>
</feature>
<sequence length="130" mass="14840">MSFPSSVLHPRRNTSIGMKECLHKSMDGGIKWEKQPMKWAVRLRVALYLAQALEYYSSRGRALYHDLNAYRVLFDKTYEITLRKGAKTVNSLHLVLDLGGSDAFAAKRRKIQGDEEDGNHDKSKRSQVVS</sequence>
<dbReference type="EMBL" id="OU503052">
    <property type="protein sequence ID" value="CAI9780822.1"/>
    <property type="molecule type" value="Genomic_DNA"/>
</dbReference>
<dbReference type="GO" id="GO:0004672">
    <property type="term" value="F:protein kinase activity"/>
    <property type="evidence" value="ECO:0007669"/>
    <property type="project" value="InterPro"/>
</dbReference>
<dbReference type="GO" id="GO:0005524">
    <property type="term" value="F:ATP binding"/>
    <property type="evidence" value="ECO:0007669"/>
    <property type="project" value="UniProtKB-KW"/>
</dbReference>
<dbReference type="AlphaFoldDB" id="A0AAD2E6R3"/>
<keyword evidence="3" id="KW-1185">Reference proteome</keyword>
<name>A0AAD2E6R3_9LAMI</name>
<protein>
    <recommendedName>
        <fullName evidence="4">Protein kinase domain-containing protein</fullName>
    </recommendedName>
</protein>
<evidence type="ECO:0008006" key="4">
    <source>
        <dbReference type="Google" id="ProtNLM"/>
    </source>
</evidence>
<gene>
    <name evidence="2" type="ORF">FPE_LOCUS28252</name>
</gene>
<evidence type="ECO:0000313" key="2">
    <source>
        <dbReference type="EMBL" id="CAI9780822.1"/>
    </source>
</evidence>
<dbReference type="Proteomes" id="UP000834106">
    <property type="component" value="Chromosome 17"/>
</dbReference>
<dbReference type="GO" id="GO:0012505">
    <property type="term" value="C:endomembrane system"/>
    <property type="evidence" value="ECO:0007669"/>
    <property type="project" value="UniProtKB-SubCell"/>
</dbReference>
<dbReference type="PANTHER" id="PTHR45863">
    <property type="entry name" value="SERINE/THREONINE-PROTEIN KINASE BSK5"/>
    <property type="match status" value="1"/>
</dbReference>
<accession>A0AAD2E6R3</accession>
<dbReference type="PANTHER" id="PTHR45863:SF7">
    <property type="entry name" value="SERINE_THREONINE-PROTEIN KINASE BSK5"/>
    <property type="match status" value="1"/>
</dbReference>
<organism evidence="2 3">
    <name type="scientific">Fraxinus pennsylvanica</name>
    <dbReference type="NCBI Taxonomy" id="56036"/>
    <lineage>
        <taxon>Eukaryota</taxon>
        <taxon>Viridiplantae</taxon>
        <taxon>Streptophyta</taxon>
        <taxon>Embryophyta</taxon>
        <taxon>Tracheophyta</taxon>
        <taxon>Spermatophyta</taxon>
        <taxon>Magnoliopsida</taxon>
        <taxon>eudicotyledons</taxon>
        <taxon>Gunneridae</taxon>
        <taxon>Pentapetalae</taxon>
        <taxon>asterids</taxon>
        <taxon>lamiids</taxon>
        <taxon>Lamiales</taxon>
        <taxon>Oleaceae</taxon>
        <taxon>Oleeae</taxon>
        <taxon>Fraxinus</taxon>
    </lineage>
</organism>
<dbReference type="GO" id="GO:0009742">
    <property type="term" value="P:brassinosteroid mediated signaling pathway"/>
    <property type="evidence" value="ECO:0007669"/>
    <property type="project" value="InterPro"/>
</dbReference>
<evidence type="ECO:0000313" key="3">
    <source>
        <dbReference type="Proteomes" id="UP000834106"/>
    </source>
</evidence>
<evidence type="ECO:0000256" key="1">
    <source>
        <dbReference type="SAM" id="MobiDB-lite"/>
    </source>
</evidence>
<reference evidence="2" key="1">
    <citation type="submission" date="2023-05" db="EMBL/GenBank/DDBJ databases">
        <authorList>
            <person name="Huff M."/>
        </authorList>
    </citation>
    <scope>NUCLEOTIDE SEQUENCE</scope>
</reference>
<dbReference type="InterPro" id="IPR045845">
    <property type="entry name" value="BSK"/>
</dbReference>